<keyword evidence="7" id="KW-0813">Transport</keyword>
<evidence type="ECO:0000256" key="1">
    <source>
        <dbReference type="ARBA" id="ARBA00004651"/>
    </source>
</evidence>
<feature type="domain" description="Concentrative nucleoside transporter C-terminal" evidence="9">
    <location>
        <begin position="196"/>
        <end position="416"/>
    </location>
</feature>
<evidence type="ECO:0000256" key="4">
    <source>
        <dbReference type="ARBA" id="ARBA00022692"/>
    </source>
</evidence>
<dbReference type="PANTHER" id="PTHR10590:SF4">
    <property type="entry name" value="SOLUTE CARRIER FAMILY 28 MEMBER 3"/>
    <property type="match status" value="1"/>
</dbReference>
<sequence>MQLLISLAGIVVLVLFAILLSDNRKAINWRTVLGALVLQASFAALVLYVPLGQKMLGAMSHGIAGLLSFADVGIQFVFGDLSNIKKSGFVFAIRVLPLVIFISALISLLYYFGIMQWVIKVLGGGIQKLLGTSRAESLVATGNIFLSQGESPLLVRPFLAKMTRSELFVVMTCGMASVAGSVLGGYAGLGVDLKFLIAASFMAAPGGLLMAKILVPEQQVPEEQVEIEMATSEHSNAIDALAAGAMNGMKVSVAIGTMLIAFVSVIAMANAGLEQVGYGLASLTSAIGMDTASQWFATTPLSMQLILGYIFSPLAFVIGVPAHEMMAAGTFIGEKLILNEFVAFMDFASIKETLSQHTQVIITFALCGFANIGSIAIQIGSIGVMAPERRSDVAKLGFKAVMAATLANLMSATLAGIFVAL</sequence>
<accession>A0A0D8Q0L5</accession>
<comment type="subcellular location">
    <subcellularLocation>
        <location evidence="1">Cell membrane</location>
        <topology evidence="1">Multi-pass membrane protein</topology>
    </subcellularLocation>
</comment>
<dbReference type="NCBIfam" id="TIGR00804">
    <property type="entry name" value="nupC"/>
    <property type="match status" value="1"/>
</dbReference>
<feature type="transmembrane region" description="Helical" evidence="7">
    <location>
        <begin position="90"/>
        <end position="112"/>
    </location>
</feature>
<dbReference type="Pfam" id="PF07662">
    <property type="entry name" value="Nucleos_tra2_C"/>
    <property type="match status" value="1"/>
</dbReference>
<evidence type="ECO:0000256" key="5">
    <source>
        <dbReference type="ARBA" id="ARBA00022989"/>
    </source>
</evidence>
<reference evidence="11 14" key="1">
    <citation type="submission" date="2018-01" db="EMBL/GenBank/DDBJ databases">
        <title>Whole genome sequencing of Histamine producing bacteria.</title>
        <authorList>
            <person name="Butler K."/>
        </authorList>
    </citation>
    <scope>NUCLEOTIDE SEQUENCE [LARGE SCALE GENOMIC DNA]</scope>
    <source>
        <strain evidence="12 13">ATCC 51761</strain>
        <strain evidence="11 14">NCIMB 13481</strain>
    </source>
</reference>
<feature type="transmembrane region" description="Helical" evidence="7">
    <location>
        <begin position="301"/>
        <end position="320"/>
    </location>
</feature>
<organism evidence="11 14">
    <name type="scientific">Photobacterium iliopiscarium</name>
    <dbReference type="NCBI Taxonomy" id="56192"/>
    <lineage>
        <taxon>Bacteria</taxon>
        <taxon>Pseudomonadati</taxon>
        <taxon>Pseudomonadota</taxon>
        <taxon>Gammaproteobacteria</taxon>
        <taxon>Vibrionales</taxon>
        <taxon>Vibrionaceae</taxon>
        <taxon>Photobacterium</taxon>
    </lineage>
</organism>
<dbReference type="EMBL" id="PYLW01000001">
    <property type="protein sequence ID" value="PSV99726.1"/>
    <property type="molecule type" value="Genomic_DNA"/>
</dbReference>
<evidence type="ECO:0000313" key="12">
    <source>
        <dbReference type="EMBL" id="PSW99257.1"/>
    </source>
</evidence>
<dbReference type="InterPro" id="IPR002668">
    <property type="entry name" value="CNT_N_dom"/>
</dbReference>
<feature type="transmembrane region" description="Helical" evidence="7">
    <location>
        <begin position="31"/>
        <end position="51"/>
    </location>
</feature>
<feature type="transmembrane region" description="Helical" evidence="7">
    <location>
        <begin position="400"/>
        <end position="420"/>
    </location>
</feature>
<keyword evidence="13" id="KW-1185">Reference proteome</keyword>
<feature type="transmembrane region" description="Helical" evidence="7">
    <location>
        <begin position="58"/>
        <end position="78"/>
    </location>
</feature>
<dbReference type="Proteomes" id="UP000241954">
    <property type="component" value="Unassembled WGS sequence"/>
</dbReference>
<evidence type="ECO:0000256" key="7">
    <source>
        <dbReference type="RuleBase" id="RU362018"/>
    </source>
</evidence>
<dbReference type="Pfam" id="PF07670">
    <property type="entry name" value="Gate"/>
    <property type="match status" value="1"/>
</dbReference>
<feature type="transmembrane region" description="Helical" evidence="7">
    <location>
        <begin position="251"/>
        <end position="273"/>
    </location>
</feature>
<comment type="caution">
    <text evidence="11">The sequence shown here is derived from an EMBL/GenBank/DDBJ whole genome shotgun (WGS) entry which is preliminary data.</text>
</comment>
<dbReference type="RefSeq" id="WP_045036437.1">
    <property type="nucleotide sequence ID" value="NZ_JZSR01000009.1"/>
</dbReference>
<proteinExistence type="inferred from homology"/>
<evidence type="ECO:0000256" key="6">
    <source>
        <dbReference type="ARBA" id="ARBA00023136"/>
    </source>
</evidence>
<dbReference type="GO" id="GO:0005886">
    <property type="term" value="C:plasma membrane"/>
    <property type="evidence" value="ECO:0007669"/>
    <property type="project" value="UniProtKB-SubCell"/>
</dbReference>
<dbReference type="InterPro" id="IPR011657">
    <property type="entry name" value="CNT_C_dom"/>
</dbReference>
<dbReference type="Proteomes" id="UP000241190">
    <property type="component" value="Unassembled WGS sequence"/>
</dbReference>
<dbReference type="PANTHER" id="PTHR10590">
    <property type="entry name" value="SODIUM/NUCLEOSIDE COTRANSPORTER"/>
    <property type="match status" value="1"/>
</dbReference>
<evidence type="ECO:0000256" key="2">
    <source>
        <dbReference type="ARBA" id="ARBA00009033"/>
    </source>
</evidence>
<name>A0A0D8Q0L5_9GAMM</name>
<evidence type="ECO:0000259" key="9">
    <source>
        <dbReference type="Pfam" id="PF07662"/>
    </source>
</evidence>
<feature type="domain" description="Nucleoside transporter/FeoB GTPase Gate" evidence="10">
    <location>
        <begin position="92"/>
        <end position="189"/>
    </location>
</feature>
<dbReference type="Pfam" id="PF01773">
    <property type="entry name" value="Nucleos_tra2_N"/>
    <property type="match status" value="1"/>
</dbReference>
<evidence type="ECO:0000256" key="3">
    <source>
        <dbReference type="ARBA" id="ARBA00022475"/>
    </source>
</evidence>
<feature type="domain" description="Concentrative nucleoside transporter N-terminal" evidence="8">
    <location>
        <begin position="8"/>
        <end position="81"/>
    </location>
</feature>
<evidence type="ECO:0000259" key="10">
    <source>
        <dbReference type="Pfam" id="PF07670"/>
    </source>
</evidence>
<gene>
    <name evidence="11" type="ORF">C9I88_00775</name>
    <name evidence="12" type="ORF">C9J52_02545</name>
</gene>
<keyword evidence="5 7" id="KW-1133">Transmembrane helix</keyword>
<feature type="transmembrane region" description="Helical" evidence="7">
    <location>
        <begin position="360"/>
        <end position="380"/>
    </location>
</feature>
<dbReference type="InterPro" id="IPR008276">
    <property type="entry name" value="C_nuclsd_transpt"/>
</dbReference>
<dbReference type="EMBL" id="PYOP01000003">
    <property type="protein sequence ID" value="PSW99257.1"/>
    <property type="molecule type" value="Genomic_DNA"/>
</dbReference>
<dbReference type="InterPro" id="IPR018270">
    <property type="entry name" value="C_nuclsd_transpt_met_bac"/>
</dbReference>
<keyword evidence="4 7" id="KW-0812">Transmembrane</keyword>
<evidence type="ECO:0000313" key="11">
    <source>
        <dbReference type="EMBL" id="PSV99726.1"/>
    </source>
</evidence>
<keyword evidence="6 7" id="KW-0472">Membrane</keyword>
<protein>
    <recommendedName>
        <fullName evidence="7">Nucleoside permease</fullName>
    </recommendedName>
</protein>
<evidence type="ECO:0000313" key="13">
    <source>
        <dbReference type="Proteomes" id="UP000241190"/>
    </source>
</evidence>
<keyword evidence="3" id="KW-1003">Cell membrane</keyword>
<dbReference type="InterPro" id="IPR011642">
    <property type="entry name" value="Gate_dom"/>
</dbReference>
<comment type="similarity">
    <text evidence="2 7">Belongs to the concentrative nucleoside transporter (CNT) (TC 2.A.41) family.</text>
</comment>
<evidence type="ECO:0000259" key="8">
    <source>
        <dbReference type="Pfam" id="PF01773"/>
    </source>
</evidence>
<dbReference type="AlphaFoldDB" id="A0A0D8Q0L5"/>
<feature type="transmembrane region" description="Helical" evidence="7">
    <location>
        <begin position="167"/>
        <end position="189"/>
    </location>
</feature>
<dbReference type="OrthoDB" id="9766455at2"/>
<dbReference type="GO" id="GO:0005337">
    <property type="term" value="F:nucleoside transmembrane transporter activity"/>
    <property type="evidence" value="ECO:0007669"/>
    <property type="project" value="InterPro"/>
</dbReference>
<dbReference type="GO" id="GO:0015293">
    <property type="term" value="F:symporter activity"/>
    <property type="evidence" value="ECO:0007669"/>
    <property type="project" value="TreeGrafter"/>
</dbReference>
<evidence type="ECO:0000313" key="14">
    <source>
        <dbReference type="Proteomes" id="UP000241954"/>
    </source>
</evidence>
<dbReference type="GeneID" id="93546872"/>